<dbReference type="Pfam" id="PF01051">
    <property type="entry name" value="Rep3_N"/>
    <property type="match status" value="1"/>
</dbReference>
<dbReference type="InterPro" id="IPR036390">
    <property type="entry name" value="WH_DNA-bd_sf"/>
</dbReference>
<keyword evidence="4" id="KW-1185">Reference proteome</keyword>
<name>A0A1T4V8J1_9GAMM</name>
<dbReference type="Proteomes" id="UP000190162">
    <property type="component" value="Unassembled WGS sequence"/>
</dbReference>
<protein>
    <submittedName>
        <fullName evidence="3">Initiator Replication protein</fullName>
    </submittedName>
</protein>
<sequence>MDVLVLPRKIYHRNDMRPALIDMNLPAKRLLYMCLAKIKRKSTVDNFFLKFDSNKPFKISVKDYAELCDIDYSAAYRQMVEGVKELRGYVLEADNSLVKLKNKELPEDSIEPFTIADKGTGYSKGEGFVIIKFAEEMKYLIAGFKGDFTDQFLLSALRLPEGNAGKLYLILREWISMGYKTHRIVKVESLKNILGVSSFYEEFKDFNKIFFKRSVKKLIDETEFTEINMEIEERIARKAHKVKISYEYNSNELIEMK</sequence>
<reference evidence="4" key="1">
    <citation type="submission" date="2017-02" db="EMBL/GenBank/DDBJ databases">
        <authorList>
            <person name="Varghese N."/>
            <person name="Submissions S."/>
        </authorList>
    </citation>
    <scope>NUCLEOTIDE SEQUENCE [LARGE SCALE GENOMIC DNA]</scope>
    <source>
        <strain evidence="4">DSM 22720</strain>
    </source>
</reference>
<gene>
    <name evidence="3" type="ORF">SAMN02745132_03441</name>
</gene>
<accession>A0A1T4V8J1</accession>
<dbReference type="GO" id="GO:0006270">
    <property type="term" value="P:DNA replication initiation"/>
    <property type="evidence" value="ECO:0007669"/>
    <property type="project" value="InterPro"/>
</dbReference>
<evidence type="ECO:0000313" key="4">
    <source>
        <dbReference type="Proteomes" id="UP000190162"/>
    </source>
</evidence>
<dbReference type="EMBL" id="FUXU01000055">
    <property type="protein sequence ID" value="SKA61223.1"/>
    <property type="molecule type" value="Genomic_DNA"/>
</dbReference>
<dbReference type="Gene3D" id="1.10.10.10">
    <property type="entry name" value="Winged helix-like DNA-binding domain superfamily/Winged helix DNA-binding domain"/>
    <property type="match status" value="2"/>
</dbReference>
<dbReference type="OrthoDB" id="5918993at2"/>
<evidence type="ECO:0000256" key="1">
    <source>
        <dbReference type="ARBA" id="ARBA00038283"/>
    </source>
</evidence>
<feature type="domain" description="Initiator Rep protein WH1" evidence="2">
    <location>
        <begin position="10"/>
        <end position="171"/>
    </location>
</feature>
<evidence type="ECO:0000259" key="2">
    <source>
        <dbReference type="Pfam" id="PF01051"/>
    </source>
</evidence>
<dbReference type="InterPro" id="IPR036388">
    <property type="entry name" value="WH-like_DNA-bd_sf"/>
</dbReference>
<dbReference type="SUPFAM" id="SSF46785">
    <property type="entry name" value="Winged helix' DNA-binding domain"/>
    <property type="match status" value="2"/>
</dbReference>
<dbReference type="RefSeq" id="WP_139367793.1">
    <property type="nucleotide sequence ID" value="NZ_FUXU01000055.1"/>
</dbReference>
<comment type="similarity">
    <text evidence="1">Belongs to the initiator RepB protein family.</text>
</comment>
<dbReference type="AlphaFoldDB" id="A0A1T4V8J1"/>
<organism evidence="3 4">
    <name type="scientific">Enterovibrio nigricans DSM 22720</name>
    <dbReference type="NCBI Taxonomy" id="1121868"/>
    <lineage>
        <taxon>Bacteria</taxon>
        <taxon>Pseudomonadati</taxon>
        <taxon>Pseudomonadota</taxon>
        <taxon>Gammaproteobacteria</taxon>
        <taxon>Vibrionales</taxon>
        <taxon>Vibrionaceae</taxon>
        <taxon>Enterovibrio</taxon>
    </lineage>
</organism>
<dbReference type="InterPro" id="IPR000525">
    <property type="entry name" value="Initiator_Rep_WH1"/>
</dbReference>
<evidence type="ECO:0000313" key="3">
    <source>
        <dbReference type="EMBL" id="SKA61223.1"/>
    </source>
</evidence>
<proteinExistence type="inferred from homology"/>
<dbReference type="GO" id="GO:0003887">
    <property type="term" value="F:DNA-directed DNA polymerase activity"/>
    <property type="evidence" value="ECO:0007669"/>
    <property type="project" value="InterPro"/>
</dbReference>